<dbReference type="EMBL" id="HBEQ01004257">
    <property type="protein sequence ID" value="CAD8515918.1"/>
    <property type="molecule type" value="Transcribed_RNA"/>
</dbReference>
<accession>A0A7S0IAR8</accession>
<protein>
    <submittedName>
        <fullName evidence="2">Uncharacterized protein</fullName>
    </submittedName>
</protein>
<feature type="region of interest" description="Disordered" evidence="1">
    <location>
        <begin position="1"/>
        <end position="49"/>
    </location>
</feature>
<gene>
    <name evidence="2" type="ORF">MCOM1403_LOCUS3343</name>
</gene>
<dbReference type="AlphaFoldDB" id="A0A7S0IAR8"/>
<evidence type="ECO:0000256" key="1">
    <source>
        <dbReference type="SAM" id="MobiDB-lite"/>
    </source>
</evidence>
<organism evidence="2">
    <name type="scientific">Micromonas pusilla</name>
    <name type="common">Picoplanktonic green alga</name>
    <name type="synonym">Chromulina pusilla</name>
    <dbReference type="NCBI Taxonomy" id="38833"/>
    <lineage>
        <taxon>Eukaryota</taxon>
        <taxon>Viridiplantae</taxon>
        <taxon>Chlorophyta</taxon>
        <taxon>Mamiellophyceae</taxon>
        <taxon>Mamiellales</taxon>
        <taxon>Mamiellaceae</taxon>
        <taxon>Micromonas</taxon>
    </lineage>
</organism>
<sequence length="170" mass="19451">MRSARQVAKEEAAAEAKKKADEAAEAKKKADEAAEARKREAEEAEELQRNKNALTASAWHRFGRTLDCERSIARRIMFRKSKMMKDAEKWLIDNKAKIEEYETWKKSWNREMGKKSIAKKPLAAKNRWVIAPSRDKSDAIFQSRGLVNLSKPMSKGARKAAVMRMALDDL</sequence>
<evidence type="ECO:0000313" key="2">
    <source>
        <dbReference type="EMBL" id="CAD8515918.1"/>
    </source>
</evidence>
<reference evidence="2" key="1">
    <citation type="submission" date="2021-01" db="EMBL/GenBank/DDBJ databases">
        <authorList>
            <person name="Corre E."/>
            <person name="Pelletier E."/>
            <person name="Niang G."/>
            <person name="Scheremetjew M."/>
            <person name="Finn R."/>
            <person name="Kale V."/>
            <person name="Holt S."/>
            <person name="Cochrane G."/>
            <person name="Meng A."/>
            <person name="Brown T."/>
            <person name="Cohen L."/>
        </authorList>
    </citation>
    <scope>NUCLEOTIDE SEQUENCE</scope>
    <source>
        <strain evidence="2">CCMP1723</strain>
    </source>
</reference>
<proteinExistence type="predicted"/>
<feature type="compositionally biased region" description="Basic and acidic residues" evidence="1">
    <location>
        <begin position="7"/>
        <end position="49"/>
    </location>
</feature>
<name>A0A7S0IAR8_MICPS</name>